<protein>
    <submittedName>
        <fullName evidence="4">Uncharacterized protein</fullName>
    </submittedName>
</protein>
<proteinExistence type="predicted"/>
<keyword evidence="3" id="KW-0408">Iron</keyword>
<dbReference type="InterPro" id="IPR016084">
    <property type="entry name" value="Haem_Oase-like_multi-hlx"/>
</dbReference>
<keyword evidence="1" id="KW-0349">Heme</keyword>
<dbReference type="Pfam" id="PF01126">
    <property type="entry name" value="Heme_oxygenase"/>
    <property type="match status" value="1"/>
</dbReference>
<keyword evidence="2" id="KW-0479">Metal-binding</keyword>
<evidence type="ECO:0000313" key="4">
    <source>
        <dbReference type="EMBL" id="CAD8711225.1"/>
    </source>
</evidence>
<reference evidence="4" key="1">
    <citation type="submission" date="2021-01" db="EMBL/GenBank/DDBJ databases">
        <authorList>
            <person name="Corre E."/>
            <person name="Pelletier E."/>
            <person name="Niang G."/>
            <person name="Scheremetjew M."/>
            <person name="Finn R."/>
            <person name="Kale V."/>
            <person name="Holt S."/>
            <person name="Cochrane G."/>
            <person name="Meng A."/>
            <person name="Brown T."/>
            <person name="Cohen L."/>
        </authorList>
    </citation>
    <scope>NUCLEOTIDE SEQUENCE</scope>
    <source>
        <strain evidence="4">SL-175</strain>
    </source>
</reference>
<dbReference type="PANTHER" id="PTHR10720">
    <property type="entry name" value="HEME OXYGENASE"/>
    <property type="match status" value="1"/>
</dbReference>
<dbReference type="SUPFAM" id="SSF48613">
    <property type="entry name" value="Heme oxygenase-like"/>
    <property type="match status" value="1"/>
</dbReference>
<dbReference type="AlphaFoldDB" id="A0A7S0SNZ9"/>
<accession>A0A7S0SNZ9</accession>
<sequence length="346" mass="36382">MATFAAARRASLETRRAVAFRGFGGSVRLYSAPPAAAAEKPGADTPGAIFKTSVANKIGLAHALDGVMRSGAHDMKVFGNGTLAALASKKAYAKFAAAHYHFYGELERCLDDAAAGPHPTPSGALWAKFSTELRRAPALADDLRDLLGTTPEAHPPTPAVAAYMTRIGEAAKRETAAAAAAAAKGGGDGDAQPPLLVAHFYTRYLADLFGGSMLGWPTKRALGLPSVPTYYQHDNERVGARRGQYIESVYEAINQASVEAAGGNGGPEGGVEQREGLSESAMAEMVVEATESFRLNADIYCEDGRSSKAAAVWGGMRVLGGYATERVLNPGEQRNIFGRPLNNPEK</sequence>
<dbReference type="CDD" id="cd19165">
    <property type="entry name" value="HemeO"/>
    <property type="match status" value="1"/>
</dbReference>
<evidence type="ECO:0000256" key="1">
    <source>
        <dbReference type="ARBA" id="ARBA00022617"/>
    </source>
</evidence>
<dbReference type="GO" id="GO:0004392">
    <property type="term" value="F:heme oxygenase (decyclizing) activity"/>
    <property type="evidence" value="ECO:0007669"/>
    <property type="project" value="InterPro"/>
</dbReference>
<gene>
    <name evidence="4" type="ORF">MANT1106_LOCUS13911</name>
</gene>
<dbReference type="EMBL" id="HBFC01023139">
    <property type="protein sequence ID" value="CAD8711225.1"/>
    <property type="molecule type" value="Transcribed_RNA"/>
</dbReference>
<dbReference type="PANTHER" id="PTHR10720:SF0">
    <property type="entry name" value="HEME OXYGENASE"/>
    <property type="match status" value="1"/>
</dbReference>
<evidence type="ECO:0000256" key="3">
    <source>
        <dbReference type="ARBA" id="ARBA00023004"/>
    </source>
</evidence>
<evidence type="ECO:0000256" key="2">
    <source>
        <dbReference type="ARBA" id="ARBA00022723"/>
    </source>
</evidence>
<dbReference type="GO" id="GO:0046872">
    <property type="term" value="F:metal ion binding"/>
    <property type="evidence" value="ECO:0007669"/>
    <property type="project" value="UniProtKB-KW"/>
</dbReference>
<dbReference type="InterPro" id="IPR002051">
    <property type="entry name" value="Haem_Oase"/>
</dbReference>
<dbReference type="Gene3D" id="1.20.910.10">
    <property type="entry name" value="Heme oxygenase-like"/>
    <property type="match status" value="1"/>
</dbReference>
<dbReference type="InterPro" id="IPR016053">
    <property type="entry name" value="Haem_Oase-like"/>
</dbReference>
<dbReference type="GO" id="GO:0006788">
    <property type="term" value="P:heme oxidation"/>
    <property type="evidence" value="ECO:0007669"/>
    <property type="project" value="InterPro"/>
</dbReference>
<organism evidence="4">
    <name type="scientific">Mantoniella antarctica</name>
    <dbReference type="NCBI Taxonomy" id="81844"/>
    <lineage>
        <taxon>Eukaryota</taxon>
        <taxon>Viridiplantae</taxon>
        <taxon>Chlorophyta</taxon>
        <taxon>Mamiellophyceae</taxon>
        <taxon>Mamiellales</taxon>
        <taxon>Mamiellaceae</taxon>
        <taxon>Mantoniella</taxon>
    </lineage>
</organism>
<name>A0A7S0SNZ9_9CHLO</name>